<dbReference type="Proteomes" id="UP000095413">
    <property type="component" value="Unassembled WGS sequence"/>
</dbReference>
<dbReference type="EMBL" id="RCXQ01000001">
    <property type="protein sequence ID" value="RYT68598.1"/>
    <property type="molecule type" value="Genomic_DNA"/>
</dbReference>
<dbReference type="Proteomes" id="UP000265808">
    <property type="component" value="Unassembled WGS sequence"/>
</dbReference>
<dbReference type="Proteomes" id="UP000265828">
    <property type="component" value="Unassembled WGS sequence"/>
</dbReference>
<evidence type="ECO:0000256" key="3">
    <source>
        <dbReference type="ARBA" id="ARBA00023239"/>
    </source>
</evidence>
<dbReference type="EMBL" id="QRVV01000031">
    <property type="protein sequence ID" value="RGS72220.1"/>
    <property type="molecule type" value="Genomic_DNA"/>
</dbReference>
<dbReference type="Proteomes" id="UP000261222">
    <property type="component" value="Unassembled WGS sequence"/>
</dbReference>
<evidence type="ECO:0000313" key="21">
    <source>
        <dbReference type="Proteomes" id="UP000261222"/>
    </source>
</evidence>
<reference evidence="21 22" key="2">
    <citation type="submission" date="2018-08" db="EMBL/GenBank/DDBJ databases">
        <title>A genome reference for cultivated species of the human gut microbiota.</title>
        <authorList>
            <person name="Zou Y."/>
            <person name="Xue W."/>
            <person name="Luo G."/>
        </authorList>
    </citation>
    <scope>NUCLEOTIDE SEQUENCE [LARGE SCALE GENOMIC DNA]</scope>
    <source>
        <strain evidence="11 23">AF14-23</strain>
        <strain evidence="10 28">AF21-24</strain>
        <strain evidence="9 30">AF25-21</strain>
        <strain evidence="8 24">AF29-2BH</strain>
        <strain evidence="16 29">AF39-4</strain>
        <strain evidence="15 26">AM18-2AC</strain>
        <strain evidence="14 27">AM22-9LB</strain>
        <strain evidence="13 25">AM27-32LB</strain>
        <strain evidence="12 22">AM37-4AC</strain>
        <strain evidence="7 21">OM06-11AA</strain>
    </source>
</reference>
<dbReference type="EMBL" id="QSKO01000034">
    <property type="protein sequence ID" value="RHE69983.1"/>
    <property type="molecule type" value="Genomic_DNA"/>
</dbReference>
<gene>
    <name evidence="16" type="ORF">DW040_06910</name>
    <name evidence="15" type="ORF">DW222_03695</name>
    <name evidence="14" type="ORF">DW272_15095</name>
    <name evidence="13" type="ORF">DW723_15770</name>
    <name evidence="12" type="ORF">DW859_08740</name>
    <name evidence="11" type="ORF">DWW07_00465</name>
    <name evidence="10" type="ORF">DWX77_10925</name>
    <name evidence="9" type="ORF">DWY46_02340</name>
    <name evidence="8" type="ORF">DWZ12_15965</name>
    <name evidence="7" type="ORF">DXB81_05585</name>
    <name evidence="17" type="ORF">EAI82_00020</name>
    <name evidence="5" type="ORF">ERS852394_01050</name>
    <name evidence="6" type="ORF">ERS852533_00685</name>
    <name evidence="18" type="ORF">ROSSTS7063_00302</name>
</gene>
<dbReference type="Proteomes" id="UP000293506">
    <property type="component" value="Unassembled WGS sequence"/>
</dbReference>
<keyword evidence="2" id="KW-0659">Purine metabolism</keyword>
<reference evidence="18 32" key="4">
    <citation type="submission" date="2019-07" db="EMBL/GenBank/DDBJ databases">
        <authorList>
            <person name="Hibberd C M."/>
            <person name="Gehrig L. J."/>
            <person name="Chang H.-W."/>
            <person name="Venkatesh S."/>
        </authorList>
    </citation>
    <scope>NUCLEOTIDE SEQUENCE [LARGE SCALE GENOMIC DNA]</scope>
    <source>
        <strain evidence="18">Ruminococcus_obeum_SSTS_Bg7063</strain>
    </source>
</reference>
<evidence type="ECO:0000313" key="23">
    <source>
        <dbReference type="Proteomes" id="UP000265828"/>
    </source>
</evidence>
<evidence type="ECO:0000313" key="18">
    <source>
        <dbReference type="EMBL" id="VUW90826.1"/>
    </source>
</evidence>
<dbReference type="GO" id="GO:0006144">
    <property type="term" value="P:purine nucleobase metabolic process"/>
    <property type="evidence" value="ECO:0007669"/>
    <property type="project" value="UniProtKB-KW"/>
</dbReference>
<evidence type="ECO:0000313" key="5">
    <source>
        <dbReference type="EMBL" id="CUN87798.1"/>
    </source>
</evidence>
<keyword evidence="3" id="KW-0456">Lyase</keyword>
<dbReference type="GeneID" id="79805417"/>
<evidence type="ECO:0000313" key="28">
    <source>
        <dbReference type="Proteomes" id="UP000284242"/>
    </source>
</evidence>
<evidence type="ECO:0000313" key="30">
    <source>
        <dbReference type="Proteomes" id="UP000285839"/>
    </source>
</evidence>
<evidence type="ECO:0000313" key="17">
    <source>
        <dbReference type="EMBL" id="RYT68598.1"/>
    </source>
</evidence>
<dbReference type="EMBL" id="QRHZ01000011">
    <property type="protein sequence ID" value="RHG14907.1"/>
    <property type="molecule type" value="Genomic_DNA"/>
</dbReference>
<comment type="subunit">
    <text evidence="1">Homodimer.</text>
</comment>
<evidence type="ECO:0000313" key="13">
    <source>
        <dbReference type="EMBL" id="RHE69983.1"/>
    </source>
</evidence>
<dbReference type="EMBL" id="QRSS01000034">
    <property type="protein sequence ID" value="RGQ02309.1"/>
    <property type="molecule type" value="Genomic_DNA"/>
</dbReference>
<evidence type="ECO:0000313" key="22">
    <source>
        <dbReference type="Proteomes" id="UP000265808"/>
    </source>
</evidence>
<dbReference type="Proteomes" id="UP000284242">
    <property type="component" value="Unassembled WGS sequence"/>
</dbReference>
<dbReference type="Proteomes" id="UP000284024">
    <property type="component" value="Unassembled WGS sequence"/>
</dbReference>
<sequence length="162" mass="18025">MREVKAIKINVADFAPYGTFCNMTEPEGYPLQGEIHKFYPDRISGTSMGSIAFSPIAVRKDERIIKAAEYHTTTWEGIVALDDDMIIHVAPASGGVPVPELAKAFIVPKGCMVKINAAIWHLCPLPLNNEELHAMIILPECTYANDCTVVDFEEKDWFKITV</sequence>
<proteinExistence type="predicted"/>
<dbReference type="Proteomes" id="UP000283585">
    <property type="component" value="Unassembled WGS sequence"/>
</dbReference>
<evidence type="ECO:0000313" key="19">
    <source>
        <dbReference type="Proteomes" id="UP000095409"/>
    </source>
</evidence>
<organism evidence="6 20">
    <name type="scientific">Blautia obeum</name>
    <dbReference type="NCBI Taxonomy" id="40520"/>
    <lineage>
        <taxon>Bacteria</taxon>
        <taxon>Bacillati</taxon>
        <taxon>Bacillota</taxon>
        <taxon>Clostridia</taxon>
        <taxon>Lachnospirales</taxon>
        <taxon>Lachnospiraceae</taxon>
        <taxon>Blautia</taxon>
    </lineage>
</organism>
<name>A0A174LBI5_9FIRM</name>
<dbReference type="EMBL" id="QRZI01000001">
    <property type="protein sequence ID" value="RGV66209.1"/>
    <property type="molecule type" value="Genomic_DNA"/>
</dbReference>
<evidence type="ECO:0000313" key="16">
    <source>
        <dbReference type="EMBL" id="RHK96909.1"/>
    </source>
</evidence>
<dbReference type="Proteomes" id="UP000284267">
    <property type="component" value="Unassembled WGS sequence"/>
</dbReference>
<dbReference type="InterPro" id="IPR007247">
    <property type="entry name" value="Ureidogly_lyase"/>
</dbReference>
<evidence type="ECO:0000313" key="7">
    <source>
        <dbReference type="EMBL" id="RGN05494.1"/>
    </source>
</evidence>
<evidence type="ECO:0000313" key="6">
    <source>
        <dbReference type="EMBL" id="CUP21582.1"/>
    </source>
</evidence>
<dbReference type="EMBL" id="QRJH01000002">
    <property type="protein sequence ID" value="RHH19911.1"/>
    <property type="molecule type" value="Genomic_DNA"/>
</dbReference>
<dbReference type="EMBL" id="QROE01000002">
    <property type="protein sequence ID" value="RHK96909.1"/>
    <property type="molecule type" value="Genomic_DNA"/>
</dbReference>
<evidence type="ECO:0000256" key="1">
    <source>
        <dbReference type="ARBA" id="ARBA00011738"/>
    </source>
</evidence>
<dbReference type="Proteomes" id="UP000285839">
    <property type="component" value="Unassembled WGS sequence"/>
</dbReference>
<dbReference type="RefSeq" id="WP_005423346.1">
    <property type="nucleotide sequence ID" value="NZ_CABHNB010000003.1"/>
</dbReference>
<evidence type="ECO:0000313" key="25">
    <source>
        <dbReference type="Proteomes" id="UP000283928"/>
    </source>
</evidence>
<evidence type="ECO:0000313" key="31">
    <source>
        <dbReference type="Proteomes" id="UP000293506"/>
    </source>
</evidence>
<dbReference type="GO" id="GO:0004848">
    <property type="term" value="F:ureidoglycolate hydrolase activity"/>
    <property type="evidence" value="ECO:0007669"/>
    <property type="project" value="InterPro"/>
</dbReference>
<evidence type="ECO:0000313" key="32">
    <source>
        <dbReference type="Proteomes" id="UP000409147"/>
    </source>
</evidence>
<dbReference type="OrthoDB" id="1956643at2"/>
<dbReference type="Gene3D" id="2.60.120.480">
    <property type="entry name" value="Ureidoglycolate hydrolase"/>
    <property type="match status" value="1"/>
</dbReference>
<evidence type="ECO:0000313" key="27">
    <source>
        <dbReference type="Proteomes" id="UP000284220"/>
    </source>
</evidence>
<evidence type="ECO:0000313" key="9">
    <source>
        <dbReference type="EMBL" id="RGR51470.1"/>
    </source>
</evidence>
<dbReference type="InterPro" id="IPR024060">
    <property type="entry name" value="Ureidoglycolate_lyase_dom_sf"/>
</dbReference>
<protein>
    <submittedName>
        <fullName evidence="7">Ureidoglycolate hydrolase</fullName>
    </submittedName>
</protein>
<dbReference type="Proteomes" id="UP000095409">
    <property type="component" value="Unassembled WGS sequence"/>
</dbReference>
<evidence type="ECO:0000313" key="11">
    <source>
        <dbReference type="EMBL" id="RGV66209.1"/>
    </source>
</evidence>
<evidence type="ECO:0000313" key="14">
    <source>
        <dbReference type="EMBL" id="RHG14907.1"/>
    </source>
</evidence>
<evidence type="ECO:0000313" key="29">
    <source>
        <dbReference type="Proteomes" id="UP000284267"/>
    </source>
</evidence>
<dbReference type="EMBL" id="CABHNB010000003">
    <property type="protein sequence ID" value="VUW90826.1"/>
    <property type="molecule type" value="Genomic_DNA"/>
</dbReference>
<dbReference type="Proteomes" id="UP000284220">
    <property type="component" value="Unassembled WGS sequence"/>
</dbReference>
<evidence type="ECO:0000256" key="2">
    <source>
        <dbReference type="ARBA" id="ARBA00022631"/>
    </source>
</evidence>
<evidence type="ECO:0000313" key="12">
    <source>
        <dbReference type="EMBL" id="RHC06793.1"/>
    </source>
</evidence>
<reference evidence="19 20" key="1">
    <citation type="submission" date="2015-09" db="EMBL/GenBank/DDBJ databases">
        <authorList>
            <consortium name="Pathogen Informatics"/>
        </authorList>
    </citation>
    <scope>NUCLEOTIDE SEQUENCE [LARGE SCALE GENOMIC DNA]</scope>
    <source>
        <strain evidence="5 19">2789STDY5608837</strain>
        <strain evidence="6 20">2789STDY5834921</strain>
    </source>
</reference>
<dbReference type="SUPFAM" id="SSF51182">
    <property type="entry name" value="RmlC-like cupins"/>
    <property type="match status" value="1"/>
</dbReference>
<evidence type="ECO:0000313" key="10">
    <source>
        <dbReference type="EMBL" id="RGS72220.1"/>
    </source>
</evidence>
<dbReference type="EMBL" id="CZBA01000002">
    <property type="protein sequence ID" value="CUP21582.1"/>
    <property type="molecule type" value="Genomic_DNA"/>
</dbReference>
<evidence type="ECO:0000256" key="4">
    <source>
        <dbReference type="ARBA" id="ARBA00047684"/>
    </source>
</evidence>
<dbReference type="AlphaFoldDB" id="A0A174LBI5"/>
<dbReference type="EMBL" id="QRUH01000001">
    <property type="protein sequence ID" value="RGR51470.1"/>
    <property type="molecule type" value="Genomic_DNA"/>
</dbReference>
<keyword evidence="32" id="KW-1185">Reference proteome</keyword>
<dbReference type="GO" id="GO:0000256">
    <property type="term" value="P:allantoin catabolic process"/>
    <property type="evidence" value="ECO:0007669"/>
    <property type="project" value="InterPro"/>
</dbReference>
<dbReference type="GO" id="GO:0050385">
    <property type="term" value="F:ureidoglycolate lyase activity"/>
    <property type="evidence" value="ECO:0007669"/>
    <property type="project" value="UniProtKB-EC"/>
</dbReference>
<dbReference type="Proteomes" id="UP000409147">
    <property type="component" value="Unassembled WGS sequence"/>
</dbReference>
<evidence type="ECO:0000313" key="8">
    <source>
        <dbReference type="EMBL" id="RGQ02309.1"/>
    </source>
</evidence>
<dbReference type="Pfam" id="PF04115">
    <property type="entry name" value="Ureidogly_lyase"/>
    <property type="match status" value="1"/>
</dbReference>
<dbReference type="InterPro" id="IPR011051">
    <property type="entry name" value="RmlC_Cupin_sf"/>
</dbReference>
<dbReference type="EMBL" id="CYZD01000004">
    <property type="protein sequence ID" value="CUN87798.1"/>
    <property type="molecule type" value="Genomic_DNA"/>
</dbReference>
<comment type="catalytic activity">
    <reaction evidence="4">
        <text>(S)-ureidoglycolate = urea + glyoxylate</text>
        <dbReference type="Rhea" id="RHEA:11304"/>
        <dbReference type="ChEBI" id="CHEBI:16199"/>
        <dbReference type="ChEBI" id="CHEBI:36655"/>
        <dbReference type="ChEBI" id="CHEBI:57296"/>
        <dbReference type="EC" id="4.3.2.3"/>
    </reaction>
</comment>
<keyword evidence="7" id="KW-0378">Hydrolase</keyword>
<evidence type="ECO:0000313" key="15">
    <source>
        <dbReference type="EMBL" id="RHH19911.1"/>
    </source>
</evidence>
<dbReference type="EMBL" id="QSUB01000002">
    <property type="protein sequence ID" value="RGN05494.1"/>
    <property type="molecule type" value="Genomic_DNA"/>
</dbReference>
<evidence type="ECO:0000313" key="26">
    <source>
        <dbReference type="Proteomes" id="UP000284024"/>
    </source>
</evidence>
<evidence type="ECO:0000313" key="20">
    <source>
        <dbReference type="Proteomes" id="UP000095413"/>
    </source>
</evidence>
<dbReference type="Proteomes" id="UP000283928">
    <property type="component" value="Unassembled WGS sequence"/>
</dbReference>
<reference evidence="17 31" key="3">
    <citation type="journal article" date="2019" name="Science, e1252229">
        <title>Invertible promoters mediate bacterial phase variation, antibiotic resistance, and host adaptation in the gut.</title>
        <authorList>
            <person name="Jiang X."/>
            <person name="Hall A.B."/>
            <person name="Arthur T.D."/>
            <person name="Plichta D.R."/>
            <person name="Covington C.T."/>
            <person name="Poyet M."/>
            <person name="Crothers J."/>
            <person name="Moses P.L."/>
            <person name="Tolonen A.C."/>
            <person name="Vlamakis H."/>
            <person name="Alm E.J."/>
            <person name="Xavier R.J."/>
        </authorList>
    </citation>
    <scope>NUCLEOTIDE SEQUENCE [LARGE SCALE GENOMIC DNA]</scope>
    <source>
        <strain evidence="17">Af_0058</strain>
        <strain evidence="31">af_0058</strain>
    </source>
</reference>
<accession>A0A174LBI5</accession>
<dbReference type="EMBL" id="QSHL01000005">
    <property type="protein sequence ID" value="RHC06793.1"/>
    <property type="molecule type" value="Genomic_DNA"/>
</dbReference>
<evidence type="ECO:0000313" key="24">
    <source>
        <dbReference type="Proteomes" id="UP000283585"/>
    </source>
</evidence>